<keyword evidence="2" id="KW-1185">Reference proteome</keyword>
<dbReference type="RefSeq" id="WP_173417266.1">
    <property type="nucleotide sequence ID" value="NZ_CP054139.1"/>
</dbReference>
<dbReference type="InterPro" id="IPR011989">
    <property type="entry name" value="ARM-like"/>
</dbReference>
<dbReference type="EMBL" id="CP054139">
    <property type="protein sequence ID" value="QKJ32617.1"/>
    <property type="molecule type" value="Genomic_DNA"/>
</dbReference>
<dbReference type="AlphaFoldDB" id="A0A7D4TZY8"/>
<dbReference type="Proteomes" id="UP000505355">
    <property type="component" value="Chromosome"/>
</dbReference>
<evidence type="ECO:0000313" key="2">
    <source>
        <dbReference type="Proteomes" id="UP000505355"/>
    </source>
</evidence>
<sequence>MLLYLLTFIFTMTNPPATQTTAAQNKKALDELNLTLTHRQKFIKVHAAEYLIWTGHPQAPLKAFLQEDAQYHTEPKYRIVIWRVLAQAESNAAQKKKWLNNIYAAYKDMNGPDRTHATETLAKLQQPVTKLFPQETAKTLVADDRNLATYALWANSYGSKTRMDANREKLLNMALTDTNIIIRRISAYVLRKEQGLTLKQWKRLDEAALAMKKTDELYVTFLATALVTAPAGVSKEKLDQVDALITTDISHYSVGVRTELAQALAERGTRKHLDLLIGMLADKDSAGIYDPASDEGADLRAAAAFAILKINSRKN</sequence>
<dbReference type="Gene3D" id="1.25.10.10">
    <property type="entry name" value="Leucine-rich Repeat Variant"/>
    <property type="match status" value="1"/>
</dbReference>
<protein>
    <recommendedName>
        <fullName evidence="3">HEAT repeat domain-containing protein</fullName>
    </recommendedName>
</protein>
<accession>A0A7D4TZY8</accession>
<dbReference type="KEGG" id="mmab:HQ865_23585"/>
<evidence type="ECO:0008006" key="3">
    <source>
        <dbReference type="Google" id="ProtNLM"/>
    </source>
</evidence>
<dbReference type="InterPro" id="IPR016024">
    <property type="entry name" value="ARM-type_fold"/>
</dbReference>
<dbReference type="SUPFAM" id="SSF48371">
    <property type="entry name" value="ARM repeat"/>
    <property type="match status" value="1"/>
</dbReference>
<reference evidence="1 2" key="1">
    <citation type="submission" date="2020-05" db="EMBL/GenBank/DDBJ databases">
        <title>Mucilaginibacter mali sp. nov.</title>
        <authorList>
            <person name="Kim H.S."/>
            <person name="Lee K.C."/>
            <person name="Suh M.K."/>
            <person name="Kim J.-S."/>
            <person name="Han K.-I."/>
            <person name="Eom M.K."/>
            <person name="Shin Y.K."/>
            <person name="Lee J.-S."/>
        </authorList>
    </citation>
    <scope>NUCLEOTIDE SEQUENCE [LARGE SCALE GENOMIC DNA]</scope>
    <source>
        <strain evidence="1 2">G2-14</strain>
    </source>
</reference>
<evidence type="ECO:0000313" key="1">
    <source>
        <dbReference type="EMBL" id="QKJ32617.1"/>
    </source>
</evidence>
<proteinExistence type="predicted"/>
<gene>
    <name evidence="1" type="ORF">HQ865_23585</name>
</gene>
<name>A0A7D4TZY8_9SPHI</name>
<organism evidence="1 2">
    <name type="scientific">Mucilaginibacter mali</name>
    <dbReference type="NCBI Taxonomy" id="2740462"/>
    <lineage>
        <taxon>Bacteria</taxon>
        <taxon>Pseudomonadati</taxon>
        <taxon>Bacteroidota</taxon>
        <taxon>Sphingobacteriia</taxon>
        <taxon>Sphingobacteriales</taxon>
        <taxon>Sphingobacteriaceae</taxon>
        <taxon>Mucilaginibacter</taxon>
    </lineage>
</organism>